<dbReference type="InterPro" id="IPR029058">
    <property type="entry name" value="AB_hydrolase_fold"/>
</dbReference>
<accession>A0A5D3GF18</accession>
<dbReference type="SUPFAM" id="SSF53474">
    <property type="entry name" value="alpha/beta-Hydrolases"/>
    <property type="match status" value="1"/>
</dbReference>
<dbReference type="RefSeq" id="WP_103735466.1">
    <property type="nucleotide sequence ID" value="NZ_VSRO01000001.1"/>
</dbReference>
<evidence type="ECO:0000259" key="1">
    <source>
        <dbReference type="Pfam" id="PF00561"/>
    </source>
</evidence>
<sequence length="312" mass="34093">MQLITHDGLSLEVLHTQAPGGTVVFVNALGIGNAVTQGVAQALQAAGIGFVTWERRGLPGAYDDRFREYALDDQVRDLEHLMAMLAPGPVVLAAWCTGIHTALAYARRWPARLEALLLFNSPNFFNSRYSAVAGDAIGKVSRILVEDESKLDFMYHTIFANNTEQTATRLTGLADARIRGLVEAPFKSGPQALLRYMYLIQSAAEPEVDRQWCAPISVPVLVIGGRQDTMVSFQDSLSLGEILPNAQVRIMDDWGHYTLFSDTQESVSKVMLGFLQTLEAFDCRTVPPAFLTPFCAPSVVSAASRQGEADVD</sequence>
<dbReference type="PANTHER" id="PTHR43798">
    <property type="entry name" value="MONOACYLGLYCEROL LIPASE"/>
    <property type="match status" value="1"/>
</dbReference>
<evidence type="ECO:0000313" key="4">
    <source>
        <dbReference type="Proteomes" id="UP000324029"/>
    </source>
</evidence>
<evidence type="ECO:0000313" key="3">
    <source>
        <dbReference type="EMBL" id="TYK59587.1"/>
    </source>
</evidence>
<dbReference type="InterPro" id="IPR000073">
    <property type="entry name" value="AB_hydrolase_1"/>
</dbReference>
<dbReference type="Pfam" id="PF00561">
    <property type="entry name" value="Abhydrolase_1"/>
    <property type="match status" value="1"/>
</dbReference>
<feature type="domain" description="AB hydrolase-1" evidence="1">
    <location>
        <begin position="39"/>
        <end position="261"/>
    </location>
</feature>
<dbReference type="InterPro" id="IPR050266">
    <property type="entry name" value="AB_hydrolase_sf"/>
</dbReference>
<gene>
    <name evidence="3" type="ORF">FXO26_00285</name>
    <name evidence="2" type="ORF">FXO26_28505</name>
</gene>
<name>A0A5D3GF18_9PSED</name>
<reference evidence="3 4" key="2">
    <citation type="submission" date="2019-08" db="EMBL/GenBank/DDBJ databases">
        <authorList>
            <person name="Brilhante M."/>
            <person name="Perreten V."/>
        </authorList>
    </citation>
    <scope>NUCLEOTIDE SEQUENCE [LARGE SCALE GENOMIC DNA]</scope>
    <source>
        <strain evidence="3 4">MCP106</strain>
    </source>
</reference>
<dbReference type="Gene3D" id="3.40.50.1820">
    <property type="entry name" value="alpha/beta hydrolase"/>
    <property type="match status" value="1"/>
</dbReference>
<organism evidence="3 4">
    <name type="scientific">Pseudomonas synxantha</name>
    <dbReference type="NCBI Taxonomy" id="47883"/>
    <lineage>
        <taxon>Bacteria</taxon>
        <taxon>Pseudomonadati</taxon>
        <taxon>Pseudomonadota</taxon>
        <taxon>Gammaproteobacteria</taxon>
        <taxon>Pseudomonadales</taxon>
        <taxon>Pseudomonadaceae</taxon>
        <taxon>Pseudomonas</taxon>
    </lineage>
</organism>
<evidence type="ECO:0000313" key="2">
    <source>
        <dbReference type="EMBL" id="TYK54262.1"/>
    </source>
</evidence>
<protein>
    <submittedName>
        <fullName evidence="3">Alpha/beta hydrolase</fullName>
    </submittedName>
</protein>
<dbReference type="GO" id="GO:0016787">
    <property type="term" value="F:hydrolase activity"/>
    <property type="evidence" value="ECO:0007669"/>
    <property type="project" value="UniProtKB-KW"/>
</dbReference>
<dbReference type="Proteomes" id="UP000324029">
    <property type="component" value="Unassembled WGS sequence"/>
</dbReference>
<reference evidence="3 4" key="1">
    <citation type="submission" date="2019-08" db="EMBL/GenBank/DDBJ databases">
        <title>Subclass B2 metallo-beta lactamase from Pseudomonas synxantha.</title>
        <authorList>
            <person name="Poirel L."/>
            <person name="Palmieri M."/>
            <person name="Masseron A."/>
            <person name="Perreten V."/>
            <person name="Nordman P."/>
        </authorList>
    </citation>
    <scope>NUCLEOTIDE SEQUENCE [LARGE SCALE GENOMIC DNA]</scope>
    <source>
        <strain evidence="3 4">MCP106</strain>
    </source>
</reference>
<dbReference type="EMBL" id="VSRO01000001">
    <property type="protein sequence ID" value="TYK59587.1"/>
    <property type="molecule type" value="Genomic_DNA"/>
</dbReference>
<dbReference type="EMBL" id="VSRO01000022">
    <property type="protein sequence ID" value="TYK54262.1"/>
    <property type="molecule type" value="Genomic_DNA"/>
</dbReference>
<dbReference type="AlphaFoldDB" id="A0A5D3GF18"/>
<dbReference type="PANTHER" id="PTHR43798:SF33">
    <property type="entry name" value="HYDROLASE, PUTATIVE (AFU_ORTHOLOGUE AFUA_2G14860)-RELATED"/>
    <property type="match status" value="1"/>
</dbReference>
<comment type="caution">
    <text evidence="3">The sequence shown here is derived from an EMBL/GenBank/DDBJ whole genome shotgun (WGS) entry which is preliminary data.</text>
</comment>
<keyword evidence="3" id="KW-0378">Hydrolase</keyword>
<dbReference type="GO" id="GO:0016020">
    <property type="term" value="C:membrane"/>
    <property type="evidence" value="ECO:0007669"/>
    <property type="project" value="TreeGrafter"/>
</dbReference>
<proteinExistence type="predicted"/>